<feature type="transmembrane region" description="Helical" evidence="7">
    <location>
        <begin position="29"/>
        <end position="51"/>
    </location>
</feature>
<feature type="transmembrane region" description="Helical" evidence="7">
    <location>
        <begin position="155"/>
        <end position="172"/>
    </location>
</feature>
<evidence type="ECO:0000256" key="5">
    <source>
        <dbReference type="ARBA" id="ARBA00023136"/>
    </source>
</evidence>
<comment type="similarity">
    <text evidence="6">Belongs to the exbB/tolQ family.</text>
</comment>
<keyword evidence="3 7" id="KW-0812">Transmembrane</keyword>
<keyword evidence="6" id="KW-0653">Protein transport</keyword>
<name>A0AA86DY02_SULMK</name>
<gene>
    <name evidence="9" type="primary">motA</name>
    <name evidence="9" type="ORF">SMUL_1357</name>
</gene>
<dbReference type="KEGG" id="smul:SMUL_1357"/>
<dbReference type="NCBIfam" id="NF006284">
    <property type="entry name" value="PRK08456.1"/>
    <property type="match status" value="1"/>
</dbReference>
<dbReference type="Pfam" id="PF01618">
    <property type="entry name" value="MotA_ExbB"/>
    <property type="match status" value="1"/>
</dbReference>
<accession>A0AA86DY02</accession>
<feature type="domain" description="MotA/TolQ/ExbB proton channel" evidence="8">
    <location>
        <begin position="101"/>
        <end position="217"/>
    </location>
</feature>
<keyword evidence="9" id="KW-0966">Cell projection</keyword>
<keyword evidence="5 7" id="KW-0472">Membrane</keyword>
<evidence type="ECO:0000256" key="7">
    <source>
        <dbReference type="SAM" id="Phobius"/>
    </source>
</evidence>
<keyword evidence="9" id="KW-0969">Cilium</keyword>
<dbReference type="InterPro" id="IPR002898">
    <property type="entry name" value="MotA_ExbB_proton_chnl"/>
</dbReference>
<dbReference type="Proteomes" id="UP000019322">
    <property type="component" value="Chromosome"/>
</dbReference>
<dbReference type="GO" id="GO:0071978">
    <property type="term" value="P:bacterial-type flagellum-dependent swarming motility"/>
    <property type="evidence" value="ECO:0007669"/>
    <property type="project" value="InterPro"/>
</dbReference>
<feature type="transmembrane region" description="Helical" evidence="7">
    <location>
        <begin position="178"/>
        <end position="200"/>
    </location>
</feature>
<evidence type="ECO:0000313" key="9">
    <source>
        <dbReference type="EMBL" id="AHJ12618.1"/>
    </source>
</evidence>
<dbReference type="GO" id="GO:0015031">
    <property type="term" value="P:protein transport"/>
    <property type="evidence" value="ECO:0007669"/>
    <property type="project" value="UniProtKB-KW"/>
</dbReference>
<dbReference type="PANTHER" id="PTHR30433:SF3">
    <property type="entry name" value="MOTILITY PROTEIN A"/>
    <property type="match status" value="1"/>
</dbReference>
<evidence type="ECO:0000256" key="2">
    <source>
        <dbReference type="ARBA" id="ARBA00022475"/>
    </source>
</evidence>
<evidence type="ECO:0000256" key="3">
    <source>
        <dbReference type="ARBA" id="ARBA00022692"/>
    </source>
</evidence>
<dbReference type="EMBL" id="CP007201">
    <property type="protein sequence ID" value="AHJ12618.1"/>
    <property type="molecule type" value="Genomic_DNA"/>
</dbReference>
<dbReference type="GO" id="GO:0005886">
    <property type="term" value="C:plasma membrane"/>
    <property type="evidence" value="ECO:0007669"/>
    <property type="project" value="UniProtKB-SubCell"/>
</dbReference>
<organism evidence="9 10">
    <name type="scientific">Sulfurospirillum multivorans (strain DM 12446 / JCM 15788 / NBRC 109480)</name>
    <dbReference type="NCBI Taxonomy" id="1150621"/>
    <lineage>
        <taxon>Bacteria</taxon>
        <taxon>Pseudomonadati</taxon>
        <taxon>Campylobacterota</taxon>
        <taxon>Epsilonproteobacteria</taxon>
        <taxon>Campylobacterales</taxon>
        <taxon>Sulfurospirillaceae</taxon>
        <taxon>Sulfurospirillum</taxon>
    </lineage>
</organism>
<proteinExistence type="inferred from homology"/>
<comment type="subcellular location">
    <subcellularLocation>
        <location evidence="1">Cell inner membrane</location>
        <topology evidence="1">Multi-pass membrane protein</topology>
    </subcellularLocation>
    <subcellularLocation>
        <location evidence="6">Membrane</location>
        <topology evidence="6">Multi-pass membrane protein</topology>
    </subcellularLocation>
</comment>
<evidence type="ECO:0000256" key="1">
    <source>
        <dbReference type="ARBA" id="ARBA00004429"/>
    </source>
</evidence>
<evidence type="ECO:0000259" key="8">
    <source>
        <dbReference type="Pfam" id="PF01618"/>
    </source>
</evidence>
<dbReference type="GO" id="GO:0006935">
    <property type="term" value="P:chemotaxis"/>
    <property type="evidence" value="ECO:0007669"/>
    <property type="project" value="InterPro"/>
</dbReference>
<dbReference type="InterPro" id="IPR047055">
    <property type="entry name" value="MotA-like"/>
</dbReference>
<evidence type="ECO:0000256" key="4">
    <source>
        <dbReference type="ARBA" id="ARBA00022989"/>
    </source>
</evidence>
<sequence length="258" mass="28228">MDLTVILGMVIAITTISVGDIMEGGNPLHILHITSFIIVIPTAMAAAMTATPQEYVKGAFKEFKVIMKKSPVDFHARIKQIIDFAIIARRDGILALESHANIMEDEFFKKGLSMAVDGVEAHEIEETLEILIEQTEEYYHGSAHYWIHAGETCPVMGLIGAVLGLILALQKLDNPAEMAMGIGGAFTATVFGIAGSYIFLGPWGHKLKGKSKDIIKEKHVILAGILGISHGDNPRTLEMKLLNYLSPLEEKKSQFDKS</sequence>
<reference evidence="9 10" key="1">
    <citation type="journal article" date="2014" name="Environ. Microbiol.">
        <title>Insights into organohalide respiration and the versatile catabolism of Sulfurospirillum multivorans gained from comparative genomics and physiological studies.</title>
        <authorList>
            <person name="Goris T."/>
            <person name="Schubert T."/>
            <person name="Gadkari J."/>
            <person name="Wubet T."/>
            <person name="Tarkka M."/>
            <person name="Buscot F."/>
            <person name="Adrian L."/>
            <person name="Diekert G."/>
        </authorList>
    </citation>
    <scope>NUCLEOTIDE SEQUENCE [LARGE SCALE GENOMIC DNA]</scope>
    <source>
        <strain evidence="10">DM 12446 / JCM 15788 / NBRC 109480</strain>
    </source>
</reference>
<dbReference type="PANTHER" id="PTHR30433">
    <property type="entry name" value="CHEMOTAXIS PROTEIN MOTA"/>
    <property type="match status" value="1"/>
</dbReference>
<dbReference type="AlphaFoldDB" id="A0AA86DY02"/>
<dbReference type="RefSeq" id="WP_025344495.1">
    <property type="nucleotide sequence ID" value="NZ_CP007201.1"/>
</dbReference>
<keyword evidence="9" id="KW-0282">Flagellum</keyword>
<keyword evidence="6" id="KW-0813">Transport</keyword>
<evidence type="ECO:0000256" key="6">
    <source>
        <dbReference type="RuleBase" id="RU004057"/>
    </source>
</evidence>
<keyword evidence="4 7" id="KW-1133">Transmembrane helix</keyword>
<protein>
    <submittedName>
        <fullName evidence="9">Flagellar motor rotation protein MotA</fullName>
    </submittedName>
</protein>
<evidence type="ECO:0000313" key="10">
    <source>
        <dbReference type="Proteomes" id="UP000019322"/>
    </source>
</evidence>
<keyword evidence="2" id="KW-1003">Cell membrane</keyword>